<feature type="non-terminal residue" evidence="1">
    <location>
        <position position="1"/>
    </location>
</feature>
<keyword evidence="2" id="KW-1185">Reference proteome</keyword>
<dbReference type="OrthoDB" id="1470350at2759"/>
<dbReference type="Proteomes" id="UP000054217">
    <property type="component" value="Unassembled WGS sequence"/>
</dbReference>
<name>A0A0C3IMH2_PISTI</name>
<dbReference type="SUPFAM" id="SSF48264">
    <property type="entry name" value="Cytochrome P450"/>
    <property type="match status" value="1"/>
</dbReference>
<protein>
    <recommendedName>
        <fullName evidence="3">Cytochrome P450</fullName>
    </recommendedName>
</protein>
<dbReference type="GO" id="GO:0016705">
    <property type="term" value="F:oxidoreductase activity, acting on paired donors, with incorporation or reduction of molecular oxygen"/>
    <property type="evidence" value="ECO:0007669"/>
    <property type="project" value="InterPro"/>
</dbReference>
<dbReference type="AlphaFoldDB" id="A0A0C3IMH2"/>
<dbReference type="Gene3D" id="1.10.630.10">
    <property type="entry name" value="Cytochrome P450"/>
    <property type="match status" value="1"/>
</dbReference>
<reference evidence="2" key="2">
    <citation type="submission" date="2015-01" db="EMBL/GenBank/DDBJ databases">
        <title>Evolutionary Origins and Diversification of the Mycorrhizal Mutualists.</title>
        <authorList>
            <consortium name="DOE Joint Genome Institute"/>
            <consortium name="Mycorrhizal Genomics Consortium"/>
            <person name="Kohler A."/>
            <person name="Kuo A."/>
            <person name="Nagy L.G."/>
            <person name="Floudas D."/>
            <person name="Copeland A."/>
            <person name="Barry K.W."/>
            <person name="Cichocki N."/>
            <person name="Veneault-Fourrey C."/>
            <person name="LaButti K."/>
            <person name="Lindquist E.A."/>
            <person name="Lipzen A."/>
            <person name="Lundell T."/>
            <person name="Morin E."/>
            <person name="Murat C."/>
            <person name="Riley R."/>
            <person name="Ohm R."/>
            <person name="Sun H."/>
            <person name="Tunlid A."/>
            <person name="Henrissat B."/>
            <person name="Grigoriev I.V."/>
            <person name="Hibbett D.S."/>
            <person name="Martin F."/>
        </authorList>
    </citation>
    <scope>NUCLEOTIDE SEQUENCE [LARGE SCALE GENOMIC DNA]</scope>
    <source>
        <strain evidence="2">Marx 270</strain>
    </source>
</reference>
<evidence type="ECO:0008006" key="3">
    <source>
        <dbReference type="Google" id="ProtNLM"/>
    </source>
</evidence>
<evidence type="ECO:0000313" key="1">
    <source>
        <dbReference type="EMBL" id="KIN98147.1"/>
    </source>
</evidence>
<proteinExistence type="predicted"/>
<accession>A0A0C3IMH2</accession>
<organism evidence="1 2">
    <name type="scientific">Pisolithus tinctorius Marx 270</name>
    <dbReference type="NCBI Taxonomy" id="870435"/>
    <lineage>
        <taxon>Eukaryota</taxon>
        <taxon>Fungi</taxon>
        <taxon>Dikarya</taxon>
        <taxon>Basidiomycota</taxon>
        <taxon>Agaricomycotina</taxon>
        <taxon>Agaricomycetes</taxon>
        <taxon>Agaricomycetidae</taxon>
        <taxon>Boletales</taxon>
        <taxon>Sclerodermatineae</taxon>
        <taxon>Pisolithaceae</taxon>
        <taxon>Pisolithus</taxon>
    </lineage>
</organism>
<dbReference type="InterPro" id="IPR036396">
    <property type="entry name" value="Cyt_P450_sf"/>
</dbReference>
<sequence>VVRNRLTFLGGPRACIGWRLAVIETQVFLIEIISRFEVSLSEKATRVRREACGVVAPTVEGEVENGVQLPLVISLAQQ</sequence>
<dbReference type="STRING" id="870435.A0A0C3IMH2"/>
<gene>
    <name evidence="1" type="ORF">M404DRAFT_158325</name>
</gene>
<dbReference type="EMBL" id="KN832018">
    <property type="protein sequence ID" value="KIN98147.1"/>
    <property type="molecule type" value="Genomic_DNA"/>
</dbReference>
<dbReference type="GO" id="GO:0020037">
    <property type="term" value="F:heme binding"/>
    <property type="evidence" value="ECO:0007669"/>
    <property type="project" value="InterPro"/>
</dbReference>
<dbReference type="InParanoid" id="A0A0C3IMH2"/>
<dbReference type="Pfam" id="PF00067">
    <property type="entry name" value="p450"/>
    <property type="match status" value="1"/>
</dbReference>
<evidence type="ECO:0000313" key="2">
    <source>
        <dbReference type="Proteomes" id="UP000054217"/>
    </source>
</evidence>
<dbReference type="HOGENOM" id="CLU_001570_5_11_1"/>
<reference evidence="1 2" key="1">
    <citation type="submission" date="2014-04" db="EMBL/GenBank/DDBJ databases">
        <authorList>
            <consortium name="DOE Joint Genome Institute"/>
            <person name="Kuo A."/>
            <person name="Kohler A."/>
            <person name="Costa M.D."/>
            <person name="Nagy L.G."/>
            <person name="Floudas D."/>
            <person name="Copeland A."/>
            <person name="Barry K.W."/>
            <person name="Cichocki N."/>
            <person name="Veneault-Fourrey C."/>
            <person name="LaButti K."/>
            <person name="Lindquist E.A."/>
            <person name="Lipzen A."/>
            <person name="Lundell T."/>
            <person name="Morin E."/>
            <person name="Murat C."/>
            <person name="Sun H."/>
            <person name="Tunlid A."/>
            <person name="Henrissat B."/>
            <person name="Grigoriev I.V."/>
            <person name="Hibbett D.S."/>
            <person name="Martin F."/>
            <person name="Nordberg H.P."/>
            <person name="Cantor M.N."/>
            <person name="Hua S.X."/>
        </authorList>
    </citation>
    <scope>NUCLEOTIDE SEQUENCE [LARGE SCALE GENOMIC DNA]</scope>
    <source>
        <strain evidence="1 2">Marx 270</strain>
    </source>
</reference>
<dbReference type="GO" id="GO:0004497">
    <property type="term" value="F:monooxygenase activity"/>
    <property type="evidence" value="ECO:0007669"/>
    <property type="project" value="InterPro"/>
</dbReference>
<dbReference type="GO" id="GO:0005506">
    <property type="term" value="F:iron ion binding"/>
    <property type="evidence" value="ECO:0007669"/>
    <property type="project" value="InterPro"/>
</dbReference>
<dbReference type="InterPro" id="IPR001128">
    <property type="entry name" value="Cyt_P450"/>
</dbReference>